<dbReference type="RefSeq" id="XP_068363945.1">
    <property type="nucleotide sequence ID" value="XM_068500998.1"/>
</dbReference>
<organism evidence="2 3">
    <name type="scientific">Tritrichomonas foetus</name>
    <dbReference type="NCBI Taxonomy" id="1144522"/>
    <lineage>
        <taxon>Eukaryota</taxon>
        <taxon>Metamonada</taxon>
        <taxon>Parabasalia</taxon>
        <taxon>Tritrichomonadida</taxon>
        <taxon>Tritrichomonadidae</taxon>
        <taxon>Tritrichomonas</taxon>
    </lineage>
</organism>
<dbReference type="EMBL" id="MLAK01000601">
    <property type="protein sequence ID" value="OHT10809.1"/>
    <property type="molecule type" value="Genomic_DNA"/>
</dbReference>
<feature type="compositionally biased region" description="Basic and acidic residues" evidence="1">
    <location>
        <begin position="172"/>
        <end position="196"/>
    </location>
</feature>
<comment type="caution">
    <text evidence="2">The sequence shown here is derived from an EMBL/GenBank/DDBJ whole genome shotgun (WGS) entry which is preliminary data.</text>
</comment>
<dbReference type="Proteomes" id="UP000179807">
    <property type="component" value="Unassembled WGS sequence"/>
</dbReference>
<dbReference type="GeneID" id="94835702"/>
<evidence type="ECO:0000256" key="1">
    <source>
        <dbReference type="SAM" id="MobiDB-lite"/>
    </source>
</evidence>
<sequence>MNSTPKRGKTKPSQTCSDVEEEFSRRFLSLFTSLYDTPSADAVQSFPPVARSNSQAPSETKSKLASNPPPFNATVWDLRLKKTVDNQILLNEEASELVSQNLDSIEEMLAENNEKVQDVFQADKAERADVPKYLQNFQNQLKIDRERKRGPPAPLNIPEAERQFNQRLQKQKQREIERKKRMKERQAQQAKEHMDFLKSLPKTRKSENKMPTAQSENKARHERALELLKKRREGVSSTKSRTKSNKESAVATPKTPKVAADPMYYDNGSD</sequence>
<keyword evidence="3" id="KW-1185">Reference proteome</keyword>
<reference evidence="2" key="1">
    <citation type="submission" date="2016-10" db="EMBL/GenBank/DDBJ databases">
        <authorList>
            <person name="Benchimol M."/>
            <person name="Almeida L.G."/>
            <person name="Vasconcelos A.T."/>
            <person name="Perreira-Neves A."/>
            <person name="Rosa I.A."/>
            <person name="Tasca T."/>
            <person name="Bogo M.R."/>
            <person name="de Souza W."/>
        </authorList>
    </citation>
    <scope>NUCLEOTIDE SEQUENCE [LARGE SCALE GENOMIC DNA]</scope>
    <source>
        <strain evidence="2">K</strain>
    </source>
</reference>
<feature type="region of interest" description="Disordered" evidence="1">
    <location>
        <begin position="42"/>
        <end position="70"/>
    </location>
</feature>
<proteinExistence type="predicted"/>
<feature type="compositionally biased region" description="Basic and acidic residues" evidence="1">
    <location>
        <begin position="217"/>
        <end position="228"/>
    </location>
</feature>
<evidence type="ECO:0000313" key="2">
    <source>
        <dbReference type="EMBL" id="OHT10809.1"/>
    </source>
</evidence>
<protein>
    <submittedName>
        <fullName evidence="2">Uncharacterized protein</fullName>
    </submittedName>
</protein>
<evidence type="ECO:0000313" key="3">
    <source>
        <dbReference type="Proteomes" id="UP000179807"/>
    </source>
</evidence>
<dbReference type="VEuPathDB" id="TrichDB:TRFO_19778"/>
<name>A0A1J4KHG2_9EUKA</name>
<dbReference type="OrthoDB" id="10617705at2759"/>
<accession>A0A1J4KHG2</accession>
<feature type="region of interest" description="Disordered" evidence="1">
    <location>
        <begin position="143"/>
        <end position="270"/>
    </location>
</feature>
<feature type="compositionally biased region" description="Polar residues" evidence="1">
    <location>
        <begin position="51"/>
        <end position="65"/>
    </location>
</feature>
<dbReference type="AlphaFoldDB" id="A0A1J4KHG2"/>
<gene>
    <name evidence="2" type="ORF">TRFO_19778</name>
</gene>